<comment type="similarity">
    <text evidence="1 3">Belongs to the thiolase-like superfamily. Beta-ketoacyl-ACP synthases family.</text>
</comment>
<evidence type="ECO:0000313" key="6">
    <source>
        <dbReference type="Proteomes" id="UP000077667"/>
    </source>
</evidence>
<organism evidence="5 6">
    <name type="scientific">Niabella ginsenosidivorans</name>
    <dbReference type="NCBI Taxonomy" id="1176587"/>
    <lineage>
        <taxon>Bacteria</taxon>
        <taxon>Pseudomonadati</taxon>
        <taxon>Bacteroidota</taxon>
        <taxon>Chitinophagia</taxon>
        <taxon>Chitinophagales</taxon>
        <taxon>Chitinophagaceae</taxon>
        <taxon>Niabella</taxon>
    </lineage>
</organism>
<keyword evidence="6" id="KW-1185">Reference proteome</keyword>
<reference evidence="5 6" key="1">
    <citation type="submission" date="2016-05" db="EMBL/GenBank/DDBJ databases">
        <title>Niabella ginsenosidivorans BS26 whole genome sequencing.</title>
        <authorList>
            <person name="Im W.T."/>
            <person name="Siddiqi M.Z."/>
        </authorList>
    </citation>
    <scope>NUCLEOTIDE SEQUENCE [LARGE SCALE GENOMIC DNA]</scope>
    <source>
        <strain evidence="5 6">BS26</strain>
    </source>
</reference>
<dbReference type="STRING" id="1176587.A8C56_19620"/>
<dbReference type="InterPro" id="IPR014031">
    <property type="entry name" value="Ketoacyl_synth_C"/>
</dbReference>
<dbReference type="AlphaFoldDB" id="A0A1A9I878"/>
<dbReference type="CDD" id="cd00834">
    <property type="entry name" value="KAS_I_II"/>
    <property type="match status" value="1"/>
</dbReference>
<evidence type="ECO:0000259" key="4">
    <source>
        <dbReference type="PROSITE" id="PS52004"/>
    </source>
</evidence>
<dbReference type="OrthoDB" id="9808669at2"/>
<dbReference type="Gene3D" id="3.40.47.10">
    <property type="match status" value="1"/>
</dbReference>
<feature type="domain" description="Ketosynthase family 3 (KS3)" evidence="4">
    <location>
        <begin position="2"/>
        <end position="396"/>
    </location>
</feature>
<protein>
    <submittedName>
        <fullName evidence="5">Beta-ACP synthase</fullName>
    </submittedName>
</protein>
<dbReference type="SMART" id="SM00825">
    <property type="entry name" value="PKS_KS"/>
    <property type="match status" value="1"/>
</dbReference>
<accession>A0A1A9I878</accession>
<gene>
    <name evidence="5" type="ORF">A8C56_19620</name>
</gene>
<dbReference type="RefSeq" id="WP_067759849.1">
    <property type="nucleotide sequence ID" value="NZ_CP015772.1"/>
</dbReference>
<dbReference type="KEGG" id="nia:A8C56_19620"/>
<evidence type="ECO:0000313" key="5">
    <source>
        <dbReference type="EMBL" id="ANH82900.1"/>
    </source>
</evidence>
<evidence type="ECO:0000256" key="2">
    <source>
        <dbReference type="ARBA" id="ARBA00022679"/>
    </source>
</evidence>
<evidence type="ECO:0000256" key="1">
    <source>
        <dbReference type="ARBA" id="ARBA00008467"/>
    </source>
</evidence>
<dbReference type="InterPro" id="IPR016039">
    <property type="entry name" value="Thiolase-like"/>
</dbReference>
<dbReference type="PANTHER" id="PTHR11712">
    <property type="entry name" value="POLYKETIDE SYNTHASE-RELATED"/>
    <property type="match status" value="1"/>
</dbReference>
<dbReference type="Pfam" id="PF00109">
    <property type="entry name" value="ketoacyl-synt"/>
    <property type="match status" value="1"/>
</dbReference>
<dbReference type="GO" id="GO:0006633">
    <property type="term" value="P:fatty acid biosynthetic process"/>
    <property type="evidence" value="ECO:0007669"/>
    <property type="project" value="TreeGrafter"/>
</dbReference>
<dbReference type="InterPro" id="IPR014030">
    <property type="entry name" value="Ketoacyl_synth_N"/>
</dbReference>
<sequence>MNHPVYIAGTGVISSIGNNVAENLEALKSGTAGIQAMQRLQSIHKNTLPVAEVKLSDEELAQLAQLPPCISRTALLSAVAAREAIADAAIDLSNWRTGFISANSVGGMDKTEDFFPDFLQDTGSGNLKMVVNHECGAVTEVVADALGIKDFVTTISTACSSSANSIFLGARMIRQGKLDVVVAGGTDALTRFTLNGFNTLMILDQEYCQPFDENRHGLNLGEGAAYLVLVSDKVAAKLKEKPVCTISGWANANDAHHQTASSPEGKGNLLAMKGALKKAGLEPSAIDYINLHGTGTSNNDSAEGAAIASLFKEPYPAMSSTKSFTGHTLGASGAIEAVYATLAIREDLVFPNLRLQTPMKDLPFTVATAPEKKEIRHVLSNSFGFGGNCSSLVFSKALIYKQDPDKN</sequence>
<dbReference type="InterPro" id="IPR000794">
    <property type="entry name" value="Beta-ketoacyl_synthase"/>
</dbReference>
<dbReference type="PANTHER" id="PTHR11712:SF320">
    <property type="entry name" value="BETA-KETOACYL SYNTHASE"/>
    <property type="match status" value="1"/>
</dbReference>
<evidence type="ECO:0000256" key="3">
    <source>
        <dbReference type="RuleBase" id="RU003694"/>
    </source>
</evidence>
<proteinExistence type="inferred from homology"/>
<dbReference type="GO" id="GO:0004315">
    <property type="term" value="F:3-oxoacyl-[acyl-carrier-protein] synthase activity"/>
    <property type="evidence" value="ECO:0007669"/>
    <property type="project" value="TreeGrafter"/>
</dbReference>
<dbReference type="InterPro" id="IPR020841">
    <property type="entry name" value="PKS_Beta-ketoAc_synthase_dom"/>
</dbReference>
<dbReference type="SUPFAM" id="SSF53901">
    <property type="entry name" value="Thiolase-like"/>
    <property type="match status" value="1"/>
</dbReference>
<dbReference type="GO" id="GO:0005829">
    <property type="term" value="C:cytosol"/>
    <property type="evidence" value="ECO:0007669"/>
    <property type="project" value="TreeGrafter"/>
</dbReference>
<dbReference type="Proteomes" id="UP000077667">
    <property type="component" value="Chromosome"/>
</dbReference>
<dbReference type="Pfam" id="PF02801">
    <property type="entry name" value="Ketoacyl-synt_C"/>
    <property type="match status" value="1"/>
</dbReference>
<name>A0A1A9I878_9BACT</name>
<keyword evidence="2 3" id="KW-0808">Transferase</keyword>
<dbReference type="PROSITE" id="PS52004">
    <property type="entry name" value="KS3_2"/>
    <property type="match status" value="1"/>
</dbReference>
<dbReference type="EMBL" id="CP015772">
    <property type="protein sequence ID" value="ANH82900.1"/>
    <property type="molecule type" value="Genomic_DNA"/>
</dbReference>